<dbReference type="PANTHER" id="PTHR34580:SF3">
    <property type="entry name" value="PROTEIN PAFB"/>
    <property type="match status" value="1"/>
</dbReference>
<dbReference type="Pfam" id="PF08279">
    <property type="entry name" value="HTH_11"/>
    <property type="match status" value="1"/>
</dbReference>
<proteinExistence type="predicted"/>
<sequence length="227" mass="25109">MQRSGRILRLLQVLRERRTAVTAQMLSTLFGVSERTIYRDMQTLVELGVLVEGEAGIGFILRPGFFFPPMALSQIEADAVLLGLRLVSMRRDESIVAAADTALAKIADGMGDAVAAEMRSNGLTVGPSGSGKLTELATVRAAMRNQKKLLIKCGAGEEGTLNRTVWPVALSCFDQAEILAAWCETRDAFRHFRIDRIVERQELPDPLPRPRRSLLAEYRLMEPQANL</sequence>
<dbReference type="EMBL" id="JBBGZH010000002">
    <property type="protein sequence ID" value="MEJ5020879.1"/>
    <property type="molecule type" value="Genomic_DNA"/>
</dbReference>
<dbReference type="PANTHER" id="PTHR34580">
    <property type="match status" value="1"/>
</dbReference>
<dbReference type="SUPFAM" id="SSF46785">
    <property type="entry name" value="Winged helix' DNA-binding domain"/>
    <property type="match status" value="1"/>
</dbReference>
<dbReference type="Pfam" id="PF13280">
    <property type="entry name" value="WYL"/>
    <property type="match status" value="1"/>
</dbReference>
<dbReference type="InterPro" id="IPR051534">
    <property type="entry name" value="CBASS_pafABC_assoc_protein"/>
</dbReference>
<name>A0ABU8PF86_9HYPH</name>
<reference evidence="3 4" key="1">
    <citation type="submission" date="2023-12" db="EMBL/GenBank/DDBJ databases">
        <title>Gut-associated functions are favored during microbiome assembly across C. elegans life.</title>
        <authorList>
            <person name="Zimmermann J."/>
        </authorList>
    </citation>
    <scope>NUCLEOTIDE SEQUENCE [LARGE SCALE GENOMIC DNA]</scope>
    <source>
        <strain evidence="3 4">MYb71</strain>
    </source>
</reference>
<dbReference type="InterPro" id="IPR036390">
    <property type="entry name" value="WH_DNA-bd_sf"/>
</dbReference>
<evidence type="ECO:0000313" key="3">
    <source>
        <dbReference type="EMBL" id="MEJ5020879.1"/>
    </source>
</evidence>
<evidence type="ECO:0000259" key="1">
    <source>
        <dbReference type="Pfam" id="PF08279"/>
    </source>
</evidence>
<feature type="domain" description="WYL" evidence="2">
    <location>
        <begin position="136"/>
        <end position="199"/>
    </location>
</feature>
<dbReference type="InterPro" id="IPR026881">
    <property type="entry name" value="WYL_dom"/>
</dbReference>
<keyword evidence="4" id="KW-1185">Reference proteome</keyword>
<dbReference type="Gene3D" id="1.10.10.10">
    <property type="entry name" value="Winged helix-like DNA-binding domain superfamily/Winged helix DNA-binding domain"/>
    <property type="match status" value="1"/>
</dbReference>
<dbReference type="InterPro" id="IPR036388">
    <property type="entry name" value="WH-like_DNA-bd_sf"/>
</dbReference>
<gene>
    <name evidence="3" type="ORF">WH297_14210</name>
</gene>
<dbReference type="Proteomes" id="UP001375812">
    <property type="component" value="Unassembled WGS sequence"/>
</dbReference>
<feature type="domain" description="Helix-turn-helix type 11" evidence="1">
    <location>
        <begin position="6"/>
        <end position="59"/>
    </location>
</feature>
<evidence type="ECO:0000313" key="4">
    <source>
        <dbReference type="Proteomes" id="UP001375812"/>
    </source>
</evidence>
<dbReference type="RefSeq" id="WP_105543377.1">
    <property type="nucleotide sequence ID" value="NZ_JBBGZH010000002.1"/>
</dbReference>
<dbReference type="PROSITE" id="PS52050">
    <property type="entry name" value="WYL"/>
    <property type="match status" value="1"/>
</dbReference>
<accession>A0ABU8PF86</accession>
<organism evidence="3 4">
    <name type="scientific">Ochrobactrum vermis</name>
    <dbReference type="NCBI Taxonomy" id="1827297"/>
    <lineage>
        <taxon>Bacteria</taxon>
        <taxon>Pseudomonadati</taxon>
        <taxon>Pseudomonadota</taxon>
        <taxon>Alphaproteobacteria</taxon>
        <taxon>Hyphomicrobiales</taxon>
        <taxon>Brucellaceae</taxon>
        <taxon>Brucella/Ochrobactrum group</taxon>
        <taxon>Ochrobactrum</taxon>
    </lineage>
</organism>
<evidence type="ECO:0000259" key="2">
    <source>
        <dbReference type="Pfam" id="PF13280"/>
    </source>
</evidence>
<comment type="caution">
    <text evidence="3">The sequence shown here is derived from an EMBL/GenBank/DDBJ whole genome shotgun (WGS) entry which is preliminary data.</text>
</comment>
<dbReference type="InterPro" id="IPR013196">
    <property type="entry name" value="HTH_11"/>
</dbReference>
<protein>
    <submittedName>
        <fullName evidence="3">YafY family protein</fullName>
    </submittedName>
</protein>